<dbReference type="AlphaFoldDB" id="A0A556MR63"/>
<organism evidence="2 3">
    <name type="scientific">Fluviicola chungangensis</name>
    <dbReference type="NCBI Taxonomy" id="2597671"/>
    <lineage>
        <taxon>Bacteria</taxon>
        <taxon>Pseudomonadati</taxon>
        <taxon>Bacteroidota</taxon>
        <taxon>Flavobacteriia</taxon>
        <taxon>Flavobacteriales</taxon>
        <taxon>Crocinitomicaceae</taxon>
        <taxon>Fluviicola</taxon>
    </lineage>
</organism>
<sequence>MNKLISIFTFLFLLTNIGWSAKVSEADTLNKLDAHGKRTGYWVVDEENDATSLDSKSKRKEGRYIKGRKFGAWICYYPDGKTPRLIGEYLDNRPGGAYFRFDRKGELLQASSVSRKNTQPQNLEVHNGLFDCRMMFHNREMVAGQVFFAKRAFSVPFSYQFWVEESLNQNQSQNAHVNFAWLSQNYPQLYSTYLSVRTPHKVTVENPEIQNVVSQIEKIQDSNTNSPVRNSIMNAPFIHTPRVAKGAVFQPNGFNKLYTVSDEIWIDGQFRNGQLKDGKVFVYDRDGVLLKVRIFKDGMYVSDGGL</sequence>
<dbReference type="OrthoDB" id="9785122at2"/>
<evidence type="ECO:0000256" key="1">
    <source>
        <dbReference type="SAM" id="SignalP"/>
    </source>
</evidence>
<dbReference type="RefSeq" id="WP_144333365.1">
    <property type="nucleotide sequence ID" value="NZ_VLPL01000005.1"/>
</dbReference>
<accession>A0A556MR63</accession>
<dbReference type="Proteomes" id="UP000316008">
    <property type="component" value="Unassembled WGS sequence"/>
</dbReference>
<protein>
    <recommendedName>
        <fullName evidence="4">Toxin-antitoxin system YwqK family antitoxin</fullName>
    </recommendedName>
</protein>
<evidence type="ECO:0000313" key="3">
    <source>
        <dbReference type="Proteomes" id="UP000316008"/>
    </source>
</evidence>
<keyword evidence="1" id="KW-0732">Signal</keyword>
<comment type="caution">
    <text evidence="2">The sequence shown here is derived from an EMBL/GenBank/DDBJ whole genome shotgun (WGS) entry which is preliminary data.</text>
</comment>
<reference evidence="2 3" key="1">
    <citation type="submission" date="2019-07" db="EMBL/GenBank/DDBJ databases">
        <authorList>
            <person name="Huq M.A."/>
        </authorList>
    </citation>
    <scope>NUCLEOTIDE SEQUENCE [LARGE SCALE GENOMIC DNA]</scope>
    <source>
        <strain evidence="2 3">MAH-3</strain>
    </source>
</reference>
<dbReference type="SUPFAM" id="SSF82185">
    <property type="entry name" value="Histone H3 K4-specific methyltransferase SET7/9 N-terminal domain"/>
    <property type="match status" value="1"/>
</dbReference>
<feature type="signal peptide" evidence="1">
    <location>
        <begin position="1"/>
        <end position="21"/>
    </location>
</feature>
<feature type="chain" id="PRO_5021802394" description="Toxin-antitoxin system YwqK family antitoxin" evidence="1">
    <location>
        <begin position="22"/>
        <end position="306"/>
    </location>
</feature>
<evidence type="ECO:0008006" key="4">
    <source>
        <dbReference type="Google" id="ProtNLM"/>
    </source>
</evidence>
<dbReference type="Gene3D" id="2.20.110.10">
    <property type="entry name" value="Histone H3 K4-specific methyltransferase SET7/9 N-terminal domain"/>
    <property type="match status" value="1"/>
</dbReference>
<keyword evidence="3" id="KW-1185">Reference proteome</keyword>
<dbReference type="EMBL" id="VLPL01000005">
    <property type="protein sequence ID" value="TSJ42410.1"/>
    <property type="molecule type" value="Genomic_DNA"/>
</dbReference>
<gene>
    <name evidence="2" type="ORF">FO442_11625</name>
</gene>
<evidence type="ECO:0000313" key="2">
    <source>
        <dbReference type="EMBL" id="TSJ42410.1"/>
    </source>
</evidence>
<name>A0A556MR63_9FLAO</name>
<proteinExistence type="predicted"/>